<dbReference type="AlphaFoldDB" id="A0A5D9C765"/>
<dbReference type="RefSeq" id="WP_149521847.1">
    <property type="nucleotide sequence ID" value="NZ_VTOU01000002.1"/>
</dbReference>
<evidence type="ECO:0000256" key="2">
    <source>
        <dbReference type="ARBA" id="ARBA00023002"/>
    </source>
</evidence>
<keyword evidence="5" id="KW-1185">Reference proteome</keyword>
<dbReference type="Proteomes" id="UP000322077">
    <property type="component" value="Unassembled WGS sequence"/>
</dbReference>
<protein>
    <submittedName>
        <fullName evidence="4">SDR family NAD(P)-dependent oxidoreductase</fullName>
    </submittedName>
</protein>
<dbReference type="CDD" id="cd05233">
    <property type="entry name" value="SDR_c"/>
    <property type="match status" value="1"/>
</dbReference>
<proteinExistence type="inferred from homology"/>
<dbReference type="PANTHER" id="PTHR43391:SF12">
    <property type="entry name" value="OXIDOREDUCTASE EPHD-RELATED"/>
    <property type="match status" value="1"/>
</dbReference>
<dbReference type="PRINTS" id="PR00081">
    <property type="entry name" value="GDHRDH"/>
</dbReference>
<dbReference type="InterPro" id="IPR036291">
    <property type="entry name" value="NAD(P)-bd_dom_sf"/>
</dbReference>
<dbReference type="InterPro" id="IPR002347">
    <property type="entry name" value="SDR_fam"/>
</dbReference>
<dbReference type="Gene3D" id="3.40.50.720">
    <property type="entry name" value="NAD(P)-binding Rossmann-like Domain"/>
    <property type="match status" value="1"/>
</dbReference>
<comment type="caution">
    <text evidence="4">The sequence shown here is derived from an EMBL/GenBank/DDBJ whole genome shotgun (WGS) entry which is preliminary data.</text>
</comment>
<keyword evidence="2" id="KW-0560">Oxidoreductase</keyword>
<reference evidence="4 5" key="1">
    <citation type="submission" date="2019-08" db="EMBL/GenBank/DDBJ databases">
        <authorList>
            <person name="Wang G."/>
            <person name="Xu Z."/>
        </authorList>
    </citation>
    <scope>NUCLEOTIDE SEQUENCE [LARGE SCALE GENOMIC DNA]</scope>
    <source>
        <strain evidence="4 5">ZX</strain>
    </source>
</reference>
<dbReference type="InterPro" id="IPR020904">
    <property type="entry name" value="Sc_DH/Rdtase_CS"/>
</dbReference>
<gene>
    <name evidence="4" type="ORF">FYJ91_08640</name>
</gene>
<sequence length="272" mass="28684">MADKFAIITGASTGIGFELATLAAKDGYDLLIVADEMLIVAAADDLRAHGAQVDAVEADLSTTAGVDRLLAAAKGRRIDLLCANAGKGLGHGFLDQSVADWRHVIDTNITGTLYLLQKVLKDMVARDSGKILVTGSIAGFIPGSFQAVYNGTKAFVDNFTDALRNEIKDAKGVTLTTLMPGPVETEFFDRADMNDTSVGADPKKSNPVDVAQDGWDALMDGKASVVSGWKNKIQQAMANVTPAAILAEQHRKMAEPGSATPEALAKAERADH</sequence>
<evidence type="ECO:0000256" key="3">
    <source>
        <dbReference type="SAM" id="MobiDB-lite"/>
    </source>
</evidence>
<dbReference type="EMBL" id="VTOU01000002">
    <property type="protein sequence ID" value="TZG27634.1"/>
    <property type="molecule type" value="Genomic_DNA"/>
</dbReference>
<evidence type="ECO:0000313" key="5">
    <source>
        <dbReference type="Proteomes" id="UP000322077"/>
    </source>
</evidence>
<dbReference type="SUPFAM" id="SSF51735">
    <property type="entry name" value="NAD(P)-binding Rossmann-fold domains"/>
    <property type="match status" value="1"/>
</dbReference>
<evidence type="ECO:0000313" key="4">
    <source>
        <dbReference type="EMBL" id="TZG27634.1"/>
    </source>
</evidence>
<accession>A0A5D9C765</accession>
<dbReference type="PANTHER" id="PTHR43391">
    <property type="entry name" value="RETINOL DEHYDROGENASE-RELATED"/>
    <property type="match status" value="1"/>
</dbReference>
<name>A0A5D9C765_9SPHN</name>
<dbReference type="Pfam" id="PF00106">
    <property type="entry name" value="adh_short"/>
    <property type="match status" value="1"/>
</dbReference>
<feature type="region of interest" description="Disordered" evidence="3">
    <location>
        <begin position="252"/>
        <end position="272"/>
    </location>
</feature>
<organism evidence="4 5">
    <name type="scientific">Sphingomonas montanisoli</name>
    <dbReference type="NCBI Taxonomy" id="2606412"/>
    <lineage>
        <taxon>Bacteria</taxon>
        <taxon>Pseudomonadati</taxon>
        <taxon>Pseudomonadota</taxon>
        <taxon>Alphaproteobacteria</taxon>
        <taxon>Sphingomonadales</taxon>
        <taxon>Sphingomonadaceae</taxon>
        <taxon>Sphingomonas</taxon>
    </lineage>
</organism>
<dbReference type="GO" id="GO:0016491">
    <property type="term" value="F:oxidoreductase activity"/>
    <property type="evidence" value="ECO:0007669"/>
    <property type="project" value="UniProtKB-KW"/>
</dbReference>
<evidence type="ECO:0000256" key="1">
    <source>
        <dbReference type="ARBA" id="ARBA00006484"/>
    </source>
</evidence>
<comment type="similarity">
    <text evidence="1">Belongs to the short-chain dehydrogenases/reductases (SDR) family.</text>
</comment>
<dbReference type="PROSITE" id="PS00061">
    <property type="entry name" value="ADH_SHORT"/>
    <property type="match status" value="1"/>
</dbReference>